<dbReference type="EMBL" id="LR796416">
    <property type="protein sequence ID" value="CAB4143231.1"/>
    <property type="molecule type" value="Genomic_DNA"/>
</dbReference>
<dbReference type="InterPro" id="IPR038726">
    <property type="entry name" value="PDDEXK_AddAB-type"/>
</dbReference>
<reference evidence="2" key="1">
    <citation type="submission" date="2020-04" db="EMBL/GenBank/DDBJ databases">
        <authorList>
            <person name="Chiriac C."/>
            <person name="Salcher M."/>
            <person name="Ghai R."/>
            <person name="Kavagutti S V."/>
        </authorList>
    </citation>
    <scope>NUCLEOTIDE SEQUENCE</scope>
</reference>
<feature type="domain" description="PD-(D/E)XK endonuclease-like" evidence="1">
    <location>
        <begin position="20"/>
        <end position="231"/>
    </location>
</feature>
<proteinExistence type="predicted"/>
<dbReference type="Pfam" id="PF12705">
    <property type="entry name" value="PDDEXK_1"/>
    <property type="match status" value="1"/>
</dbReference>
<accession>A0A6J5MAR0</accession>
<dbReference type="InterPro" id="IPR011604">
    <property type="entry name" value="PDDEXK-like_dom_sf"/>
</dbReference>
<dbReference type="Gene3D" id="3.90.320.10">
    <property type="match status" value="1"/>
</dbReference>
<gene>
    <name evidence="2" type="ORF">UFOVP435_82</name>
</gene>
<protein>
    <submittedName>
        <fullName evidence="2">PD-(D/E)XK nuclease superfamily</fullName>
    </submittedName>
</protein>
<sequence length="240" mass="26973">MAIKKSASSTGVAKPPITAWSYSRLSTYNECPAKFKFKNIDKLPEPAGPAMARGAEIHEMADKWVKAPKEGPLPAELSQFDVEFKQLRELKSYGLQTEMQVAFTAGWKVTGWFDKDAWCRVILDAFVPADMDTKTVKPIDYKTGKIRGTYGEQMELYDLAGLILDPKAVKSVSELWFLDHGQIVDSSDTPVLRKDVPKLQKKWEGKVKRLLNDTRFDPTPSGDACKYCHFKKSNGGPCQY</sequence>
<evidence type="ECO:0000313" key="2">
    <source>
        <dbReference type="EMBL" id="CAB4143231.1"/>
    </source>
</evidence>
<name>A0A6J5MAR0_9CAUD</name>
<evidence type="ECO:0000259" key="1">
    <source>
        <dbReference type="Pfam" id="PF12705"/>
    </source>
</evidence>
<organism evidence="2">
    <name type="scientific">uncultured Caudovirales phage</name>
    <dbReference type="NCBI Taxonomy" id="2100421"/>
    <lineage>
        <taxon>Viruses</taxon>
        <taxon>Duplodnaviria</taxon>
        <taxon>Heunggongvirae</taxon>
        <taxon>Uroviricota</taxon>
        <taxon>Caudoviricetes</taxon>
        <taxon>Peduoviridae</taxon>
        <taxon>Maltschvirus</taxon>
        <taxon>Maltschvirus maltsch</taxon>
    </lineage>
</organism>